<gene>
    <name evidence="5" type="ORF">GNZ18_34020</name>
</gene>
<dbReference type="InterPro" id="IPR018062">
    <property type="entry name" value="HTH_AraC-typ_CS"/>
</dbReference>
<feature type="domain" description="HTH araC/xylS-type" evidence="4">
    <location>
        <begin position="209"/>
        <end position="310"/>
    </location>
</feature>
<dbReference type="AlphaFoldDB" id="A0A7K1LAW2"/>
<evidence type="ECO:0000256" key="1">
    <source>
        <dbReference type="ARBA" id="ARBA00023015"/>
    </source>
</evidence>
<dbReference type="SUPFAM" id="SSF46689">
    <property type="entry name" value="Homeodomain-like"/>
    <property type="match status" value="1"/>
</dbReference>
<dbReference type="InterPro" id="IPR009057">
    <property type="entry name" value="Homeodomain-like_sf"/>
</dbReference>
<keyword evidence="1" id="KW-0805">Transcription regulation</keyword>
<accession>A0A7K1LAW2</accession>
<dbReference type="GO" id="GO:0003700">
    <property type="term" value="F:DNA-binding transcription factor activity"/>
    <property type="evidence" value="ECO:0007669"/>
    <property type="project" value="InterPro"/>
</dbReference>
<dbReference type="SMART" id="SM00342">
    <property type="entry name" value="HTH_ARAC"/>
    <property type="match status" value="1"/>
</dbReference>
<dbReference type="RefSeq" id="WP_156220754.1">
    <property type="nucleotide sequence ID" value="NZ_WOFH01000015.1"/>
</dbReference>
<evidence type="ECO:0000256" key="2">
    <source>
        <dbReference type="ARBA" id="ARBA00023125"/>
    </source>
</evidence>
<dbReference type="PROSITE" id="PS01124">
    <property type="entry name" value="HTH_ARAC_FAMILY_2"/>
    <property type="match status" value="1"/>
</dbReference>
<dbReference type="GO" id="GO:0043565">
    <property type="term" value="F:sequence-specific DNA binding"/>
    <property type="evidence" value="ECO:0007669"/>
    <property type="project" value="InterPro"/>
</dbReference>
<keyword evidence="2" id="KW-0238">DNA-binding</keyword>
<dbReference type="PANTHER" id="PTHR46796:SF12">
    <property type="entry name" value="HTH-TYPE DNA-BINDING TRANSCRIPTIONAL ACTIVATOR EUTR"/>
    <property type="match status" value="1"/>
</dbReference>
<evidence type="ECO:0000313" key="6">
    <source>
        <dbReference type="Proteomes" id="UP000432015"/>
    </source>
</evidence>
<dbReference type="Gene3D" id="1.10.10.60">
    <property type="entry name" value="Homeodomain-like"/>
    <property type="match status" value="1"/>
</dbReference>
<dbReference type="PROSITE" id="PS00041">
    <property type="entry name" value="HTH_ARAC_FAMILY_1"/>
    <property type="match status" value="1"/>
</dbReference>
<dbReference type="Pfam" id="PF12833">
    <property type="entry name" value="HTH_18"/>
    <property type="match status" value="1"/>
</dbReference>
<dbReference type="EMBL" id="WOFH01000015">
    <property type="protein sequence ID" value="MUN41571.1"/>
    <property type="molecule type" value="Genomic_DNA"/>
</dbReference>
<evidence type="ECO:0000313" key="5">
    <source>
        <dbReference type="EMBL" id="MUN41571.1"/>
    </source>
</evidence>
<organism evidence="5 6">
    <name type="scientific">Actinomadura litoris</name>
    <dbReference type="NCBI Taxonomy" id="2678616"/>
    <lineage>
        <taxon>Bacteria</taxon>
        <taxon>Bacillati</taxon>
        <taxon>Actinomycetota</taxon>
        <taxon>Actinomycetes</taxon>
        <taxon>Streptosporangiales</taxon>
        <taxon>Thermomonosporaceae</taxon>
        <taxon>Actinomadura</taxon>
    </lineage>
</organism>
<comment type="caution">
    <text evidence="5">The sequence shown here is derived from an EMBL/GenBank/DDBJ whole genome shotgun (WGS) entry which is preliminary data.</text>
</comment>
<name>A0A7K1LAW2_9ACTN</name>
<reference evidence="5 6" key="1">
    <citation type="submission" date="2019-11" db="EMBL/GenBank/DDBJ databases">
        <authorList>
            <person name="Cao P."/>
        </authorList>
    </citation>
    <scope>NUCLEOTIDE SEQUENCE [LARGE SCALE GENOMIC DNA]</scope>
    <source>
        <strain evidence="5 6">NEAU-AAG5</strain>
    </source>
</reference>
<protein>
    <submittedName>
        <fullName evidence="5">Helix-turn-helix domain-containing protein</fullName>
    </submittedName>
</protein>
<sequence>MPTFAFDSDDLGRTEAFLNQAYAKMRIGGDTRSSRTQILRDAAGTVSVDRLDLNYNMSYDVTPLGRLCLCTVQSGTIRNRVAGDAEDVYGPGDTVVLAPPDRPYEGEVQRSRYVITMLDPGLLADVTGAEEPVRLLDHRPVSADAGRRLARTIEHVRGDLLADPQATELPLMLSAASQLLAATVLSTFPNSALTSAAGGPRDDRPVSVRRAISFMEDNTANPISTADVAAAARVSVRSLQYAFRAHLGTTPMGHLRRVRLAAAHADLRAADPATTTVTGVATRWGFLHAGRFAAAYKAAYGHPPSGTLRD</sequence>
<keyword evidence="3" id="KW-0804">Transcription</keyword>
<evidence type="ECO:0000256" key="3">
    <source>
        <dbReference type="ARBA" id="ARBA00023163"/>
    </source>
</evidence>
<dbReference type="PANTHER" id="PTHR46796">
    <property type="entry name" value="HTH-TYPE TRANSCRIPTIONAL ACTIVATOR RHAS-RELATED"/>
    <property type="match status" value="1"/>
</dbReference>
<dbReference type="Proteomes" id="UP000432015">
    <property type="component" value="Unassembled WGS sequence"/>
</dbReference>
<dbReference type="InterPro" id="IPR018060">
    <property type="entry name" value="HTH_AraC"/>
</dbReference>
<dbReference type="InterPro" id="IPR050204">
    <property type="entry name" value="AraC_XylS_family_regulators"/>
</dbReference>
<evidence type="ECO:0000259" key="4">
    <source>
        <dbReference type="PROSITE" id="PS01124"/>
    </source>
</evidence>
<proteinExistence type="predicted"/>
<keyword evidence="6" id="KW-1185">Reference proteome</keyword>